<dbReference type="AlphaFoldDB" id="A0A843XLU6"/>
<accession>A0A843XLU6</accession>
<evidence type="ECO:0000313" key="2">
    <source>
        <dbReference type="Proteomes" id="UP000652761"/>
    </source>
</evidence>
<proteinExistence type="predicted"/>
<evidence type="ECO:0000313" key="1">
    <source>
        <dbReference type="EMBL" id="MQM20163.1"/>
    </source>
</evidence>
<sequence length="197" mass="22477">MNPRDPLRFGGTKIPAQKAINHTYPCVPVFQIWKNIRGVSTPHKHVSTHNALASNWVSGRDSECRHTGRLCRHHCLLTSELASGRDTKLVDKVTRHDLEGIVSLTNQQHFLAFNLWPSTAEDLHKILEAITTVRCCEDFSMQRFGLLGDFVLIFVIYDFSKNEGKPQVLHLDCHFLPPSICHDYFYDGPRRSSPLTQ</sequence>
<dbReference type="Proteomes" id="UP000652761">
    <property type="component" value="Unassembled WGS sequence"/>
</dbReference>
<organism evidence="1 2">
    <name type="scientific">Colocasia esculenta</name>
    <name type="common">Wild taro</name>
    <name type="synonym">Arum esculentum</name>
    <dbReference type="NCBI Taxonomy" id="4460"/>
    <lineage>
        <taxon>Eukaryota</taxon>
        <taxon>Viridiplantae</taxon>
        <taxon>Streptophyta</taxon>
        <taxon>Embryophyta</taxon>
        <taxon>Tracheophyta</taxon>
        <taxon>Spermatophyta</taxon>
        <taxon>Magnoliopsida</taxon>
        <taxon>Liliopsida</taxon>
        <taxon>Araceae</taxon>
        <taxon>Aroideae</taxon>
        <taxon>Colocasieae</taxon>
        <taxon>Colocasia</taxon>
    </lineage>
</organism>
<reference evidence="1" key="1">
    <citation type="submission" date="2017-07" db="EMBL/GenBank/DDBJ databases">
        <title>Taro Niue Genome Assembly and Annotation.</title>
        <authorList>
            <person name="Atibalentja N."/>
            <person name="Keating K."/>
            <person name="Fields C.J."/>
        </authorList>
    </citation>
    <scope>NUCLEOTIDE SEQUENCE</scope>
    <source>
        <strain evidence="1">Niue_2</strain>
        <tissue evidence="1">Leaf</tissue>
    </source>
</reference>
<name>A0A843XLU6_COLES</name>
<protein>
    <submittedName>
        <fullName evidence="1">Uncharacterized protein</fullName>
    </submittedName>
</protein>
<dbReference type="EMBL" id="NMUH01009545">
    <property type="protein sequence ID" value="MQM20163.1"/>
    <property type="molecule type" value="Genomic_DNA"/>
</dbReference>
<gene>
    <name evidence="1" type="ORF">Taro_053178</name>
</gene>
<comment type="caution">
    <text evidence="1">The sequence shown here is derived from an EMBL/GenBank/DDBJ whole genome shotgun (WGS) entry which is preliminary data.</text>
</comment>
<keyword evidence="2" id="KW-1185">Reference proteome</keyword>